<evidence type="ECO:0000313" key="1">
    <source>
        <dbReference type="EMBL" id="MPN32528.1"/>
    </source>
</evidence>
<protein>
    <submittedName>
        <fullName evidence="1">Uncharacterized protein</fullName>
    </submittedName>
</protein>
<name>A0A645H0L9_9ZZZZ</name>
<comment type="caution">
    <text evidence="1">The sequence shown here is derived from an EMBL/GenBank/DDBJ whole genome shotgun (WGS) entry which is preliminary data.</text>
</comment>
<dbReference type="AlphaFoldDB" id="A0A645H0L9"/>
<reference evidence="1" key="1">
    <citation type="submission" date="2019-08" db="EMBL/GenBank/DDBJ databases">
        <authorList>
            <person name="Kucharzyk K."/>
            <person name="Murdoch R.W."/>
            <person name="Higgins S."/>
            <person name="Loffler F."/>
        </authorList>
    </citation>
    <scope>NUCLEOTIDE SEQUENCE</scope>
</reference>
<gene>
    <name evidence="1" type="ORF">SDC9_180007</name>
</gene>
<dbReference type="EMBL" id="VSSQ01084596">
    <property type="protein sequence ID" value="MPN32528.1"/>
    <property type="molecule type" value="Genomic_DNA"/>
</dbReference>
<proteinExistence type="predicted"/>
<sequence>MLQGFSALQDKLSRARGGLQIFRIGFISRIFGQTIGCFHIELACALQAFDQRRIKDFSNQGCFARPAHTGHAYEPPQGDAHREVF</sequence>
<organism evidence="1">
    <name type="scientific">bioreactor metagenome</name>
    <dbReference type="NCBI Taxonomy" id="1076179"/>
    <lineage>
        <taxon>unclassified sequences</taxon>
        <taxon>metagenomes</taxon>
        <taxon>ecological metagenomes</taxon>
    </lineage>
</organism>
<accession>A0A645H0L9</accession>